<accession>A0AAN9TKR3</accession>
<feature type="transmembrane region" description="Helical" evidence="1">
    <location>
        <begin position="58"/>
        <end position="75"/>
    </location>
</feature>
<evidence type="ECO:0000313" key="3">
    <source>
        <dbReference type="EMBL" id="KAK7598178.1"/>
    </source>
</evidence>
<name>A0AAN9TKR3_9HEMI</name>
<evidence type="ECO:0000313" key="4">
    <source>
        <dbReference type="Proteomes" id="UP001367676"/>
    </source>
</evidence>
<proteinExistence type="predicted"/>
<evidence type="ECO:0000256" key="2">
    <source>
        <dbReference type="SAM" id="SignalP"/>
    </source>
</evidence>
<keyword evidence="2" id="KW-0732">Signal</keyword>
<feature type="signal peptide" evidence="2">
    <location>
        <begin position="1"/>
        <end position="39"/>
    </location>
</feature>
<reference evidence="3 4" key="1">
    <citation type="submission" date="2024-03" db="EMBL/GenBank/DDBJ databases">
        <title>Adaptation during the transition from Ophiocordyceps entomopathogen to insect associate is accompanied by gene loss and intensified selection.</title>
        <authorList>
            <person name="Ward C.M."/>
            <person name="Onetto C.A."/>
            <person name="Borneman A.R."/>
        </authorList>
    </citation>
    <scope>NUCLEOTIDE SEQUENCE [LARGE SCALE GENOMIC DNA]</scope>
    <source>
        <strain evidence="3">AWRI1</strain>
        <tissue evidence="3">Single Adult Female</tissue>
    </source>
</reference>
<dbReference type="EMBL" id="JBBCAQ010000014">
    <property type="protein sequence ID" value="KAK7598178.1"/>
    <property type="molecule type" value="Genomic_DNA"/>
</dbReference>
<keyword evidence="1" id="KW-1133">Transmembrane helix</keyword>
<dbReference type="AlphaFoldDB" id="A0AAN9TKR3"/>
<keyword evidence="1" id="KW-0472">Membrane</keyword>
<dbReference type="Proteomes" id="UP001367676">
    <property type="component" value="Unassembled WGS sequence"/>
</dbReference>
<keyword evidence="4" id="KW-1185">Reference proteome</keyword>
<organism evidence="3 4">
    <name type="scientific">Parthenolecanium corni</name>
    <dbReference type="NCBI Taxonomy" id="536013"/>
    <lineage>
        <taxon>Eukaryota</taxon>
        <taxon>Metazoa</taxon>
        <taxon>Ecdysozoa</taxon>
        <taxon>Arthropoda</taxon>
        <taxon>Hexapoda</taxon>
        <taxon>Insecta</taxon>
        <taxon>Pterygota</taxon>
        <taxon>Neoptera</taxon>
        <taxon>Paraneoptera</taxon>
        <taxon>Hemiptera</taxon>
        <taxon>Sternorrhyncha</taxon>
        <taxon>Coccoidea</taxon>
        <taxon>Coccidae</taxon>
        <taxon>Parthenolecanium</taxon>
    </lineage>
</organism>
<protein>
    <submittedName>
        <fullName evidence="3">Uncharacterized protein</fullName>
    </submittedName>
</protein>
<comment type="caution">
    <text evidence="3">The sequence shown here is derived from an EMBL/GenBank/DDBJ whole genome shotgun (WGS) entry which is preliminary data.</text>
</comment>
<sequence length="76" mass="8376">MDGYKIAAEKASLGCGPMVWRLLVALATALLLLPHDGLCVPVEKTESKHSEMIKGKRFSWLLVGLLRVPLACVWLM</sequence>
<evidence type="ECO:0000256" key="1">
    <source>
        <dbReference type="SAM" id="Phobius"/>
    </source>
</evidence>
<gene>
    <name evidence="3" type="ORF">V9T40_006413</name>
</gene>
<keyword evidence="1" id="KW-0812">Transmembrane</keyword>
<feature type="chain" id="PRO_5043053370" evidence="2">
    <location>
        <begin position="40"/>
        <end position="76"/>
    </location>
</feature>